<gene>
    <name evidence="2" type="ORF">CDAR_297501</name>
</gene>
<dbReference type="Proteomes" id="UP001054837">
    <property type="component" value="Unassembled WGS sequence"/>
</dbReference>
<evidence type="ECO:0000313" key="2">
    <source>
        <dbReference type="EMBL" id="GIX98003.1"/>
    </source>
</evidence>
<dbReference type="EMBL" id="BPLQ01003103">
    <property type="protein sequence ID" value="GIX98003.1"/>
    <property type="molecule type" value="Genomic_DNA"/>
</dbReference>
<evidence type="ECO:0000313" key="3">
    <source>
        <dbReference type="Proteomes" id="UP001054837"/>
    </source>
</evidence>
<feature type="compositionally biased region" description="Polar residues" evidence="1">
    <location>
        <begin position="75"/>
        <end position="133"/>
    </location>
</feature>
<dbReference type="AlphaFoldDB" id="A0AAV4PNV1"/>
<organism evidence="2 3">
    <name type="scientific">Caerostris darwini</name>
    <dbReference type="NCBI Taxonomy" id="1538125"/>
    <lineage>
        <taxon>Eukaryota</taxon>
        <taxon>Metazoa</taxon>
        <taxon>Ecdysozoa</taxon>
        <taxon>Arthropoda</taxon>
        <taxon>Chelicerata</taxon>
        <taxon>Arachnida</taxon>
        <taxon>Araneae</taxon>
        <taxon>Araneomorphae</taxon>
        <taxon>Entelegynae</taxon>
        <taxon>Araneoidea</taxon>
        <taxon>Araneidae</taxon>
        <taxon>Caerostris</taxon>
    </lineage>
</organism>
<name>A0AAV4PNV1_9ARAC</name>
<proteinExistence type="predicted"/>
<comment type="caution">
    <text evidence="2">The sequence shown here is derived from an EMBL/GenBank/DDBJ whole genome shotgun (WGS) entry which is preliminary data.</text>
</comment>
<feature type="region of interest" description="Disordered" evidence="1">
    <location>
        <begin position="65"/>
        <end position="133"/>
    </location>
</feature>
<keyword evidence="3" id="KW-1185">Reference proteome</keyword>
<evidence type="ECO:0000256" key="1">
    <source>
        <dbReference type="SAM" id="MobiDB-lite"/>
    </source>
</evidence>
<sequence length="133" mass="14739">MILRVLGKPNASLTEIFRLSEQSITKSFQSLCPATASFFNFFNPPSMSSLLLDTLDAKTIRHLNPMLRNSRRFRTSSPQISDNSQTSSPQISDNSQTSSPQISDNSQTSSPQISDNSQTSSPQLTTNQFIDSY</sequence>
<protein>
    <submittedName>
        <fullName evidence="2">Uncharacterized protein</fullName>
    </submittedName>
</protein>
<reference evidence="2 3" key="1">
    <citation type="submission" date="2021-06" db="EMBL/GenBank/DDBJ databases">
        <title>Caerostris darwini draft genome.</title>
        <authorList>
            <person name="Kono N."/>
            <person name="Arakawa K."/>
        </authorList>
    </citation>
    <scope>NUCLEOTIDE SEQUENCE [LARGE SCALE GENOMIC DNA]</scope>
</reference>
<accession>A0AAV4PNV1</accession>